<organism evidence="1 2">
    <name type="scientific">Sousa chinensis</name>
    <name type="common">Indo-pacific humpbacked dolphin</name>
    <name type="synonym">Steno chinensis</name>
    <dbReference type="NCBI Taxonomy" id="103600"/>
    <lineage>
        <taxon>Eukaryota</taxon>
        <taxon>Metazoa</taxon>
        <taxon>Chordata</taxon>
        <taxon>Craniata</taxon>
        <taxon>Vertebrata</taxon>
        <taxon>Euteleostomi</taxon>
        <taxon>Mammalia</taxon>
        <taxon>Eutheria</taxon>
        <taxon>Laurasiatheria</taxon>
        <taxon>Artiodactyla</taxon>
        <taxon>Whippomorpha</taxon>
        <taxon>Cetacea</taxon>
        <taxon>Odontoceti</taxon>
        <taxon>Delphinidae</taxon>
        <taxon>Sousa</taxon>
    </lineage>
</organism>
<reference evidence="1 2" key="1">
    <citation type="journal article" date="2018" name="Genomics">
        <title>Molecular footprints of inshore aquatic adaptation in Indo-Pacific humpback dolphin (Sousa chinensis).</title>
        <authorList>
            <person name="Ming Y."/>
            <person name="Jian J."/>
            <person name="Yu F."/>
            <person name="Yu X."/>
            <person name="Wang J."/>
            <person name="Liu W."/>
        </authorList>
    </citation>
    <scope>NUCLEOTIDE SEQUENCE [LARGE SCALE GENOMIC DNA]</scope>
    <source>
        <strain evidence="1">MY-2018</strain>
        <tissue evidence="1">Skin</tissue>
    </source>
</reference>
<proteinExistence type="predicted"/>
<dbReference type="EMBL" id="QWLN02003371">
    <property type="protein sequence ID" value="TEA40077.1"/>
    <property type="molecule type" value="Genomic_DNA"/>
</dbReference>
<gene>
    <name evidence="1" type="ORF">DBR06_SOUSAS2910148</name>
</gene>
<dbReference type="AlphaFoldDB" id="A0A484GVZ5"/>
<evidence type="ECO:0000313" key="1">
    <source>
        <dbReference type="EMBL" id="TEA40077.1"/>
    </source>
</evidence>
<feature type="non-terminal residue" evidence="1">
    <location>
        <position position="1"/>
    </location>
</feature>
<name>A0A484GVZ5_SOUCH</name>
<sequence>QILSPIVQATYILVSQKMIILQNIVLIQMM</sequence>
<accession>A0A484GVZ5</accession>
<evidence type="ECO:0000313" key="2">
    <source>
        <dbReference type="Proteomes" id="UP000295264"/>
    </source>
</evidence>
<keyword evidence="2" id="KW-1185">Reference proteome</keyword>
<comment type="caution">
    <text evidence="1">The sequence shown here is derived from an EMBL/GenBank/DDBJ whole genome shotgun (WGS) entry which is preliminary data.</text>
</comment>
<protein>
    <submittedName>
        <fullName evidence="1">Uncharacterized protein</fullName>
    </submittedName>
</protein>
<dbReference type="Proteomes" id="UP000295264">
    <property type="component" value="Unassembled WGS sequence"/>
</dbReference>